<evidence type="ECO:0000313" key="1">
    <source>
        <dbReference type="EMBL" id="TKR70240.1"/>
    </source>
</evidence>
<dbReference type="EMBL" id="AZBU02000007">
    <property type="protein sequence ID" value="TKR70240.1"/>
    <property type="molecule type" value="Genomic_DNA"/>
</dbReference>
<organism evidence="1 2">
    <name type="scientific">Steinernema carpocapsae</name>
    <name type="common">Entomopathogenic nematode</name>
    <dbReference type="NCBI Taxonomy" id="34508"/>
    <lineage>
        <taxon>Eukaryota</taxon>
        <taxon>Metazoa</taxon>
        <taxon>Ecdysozoa</taxon>
        <taxon>Nematoda</taxon>
        <taxon>Chromadorea</taxon>
        <taxon>Rhabditida</taxon>
        <taxon>Tylenchina</taxon>
        <taxon>Panagrolaimomorpha</taxon>
        <taxon>Strongyloidoidea</taxon>
        <taxon>Steinernematidae</taxon>
        <taxon>Steinernema</taxon>
    </lineage>
</organism>
<protein>
    <submittedName>
        <fullName evidence="1">Uncharacterized protein</fullName>
    </submittedName>
</protein>
<reference evidence="1 2" key="2">
    <citation type="journal article" date="2019" name="G3 (Bethesda)">
        <title>Hybrid Assembly of the Genome of the Entomopathogenic Nematode Steinernema carpocapsae Identifies the X-Chromosome.</title>
        <authorList>
            <person name="Serra L."/>
            <person name="Macchietto M."/>
            <person name="Macias-Munoz A."/>
            <person name="McGill C.J."/>
            <person name="Rodriguez I.M."/>
            <person name="Rodriguez B."/>
            <person name="Murad R."/>
            <person name="Mortazavi A."/>
        </authorList>
    </citation>
    <scope>NUCLEOTIDE SEQUENCE [LARGE SCALE GENOMIC DNA]</scope>
    <source>
        <strain evidence="1 2">ALL</strain>
    </source>
</reference>
<dbReference type="Proteomes" id="UP000298663">
    <property type="component" value="Unassembled WGS sequence"/>
</dbReference>
<accession>A0A4U5MLA7</accession>
<gene>
    <name evidence="1" type="ORF">L596_022288</name>
</gene>
<dbReference type="AlphaFoldDB" id="A0A4U5MLA7"/>
<proteinExistence type="predicted"/>
<name>A0A4U5MLA7_STECR</name>
<evidence type="ECO:0000313" key="2">
    <source>
        <dbReference type="Proteomes" id="UP000298663"/>
    </source>
</evidence>
<keyword evidence="2" id="KW-1185">Reference proteome</keyword>
<reference evidence="1 2" key="1">
    <citation type="journal article" date="2015" name="Genome Biol.">
        <title>Comparative genomics of Steinernema reveals deeply conserved gene regulatory networks.</title>
        <authorList>
            <person name="Dillman A.R."/>
            <person name="Macchietto M."/>
            <person name="Porter C.F."/>
            <person name="Rogers A."/>
            <person name="Williams B."/>
            <person name="Antoshechkin I."/>
            <person name="Lee M.M."/>
            <person name="Goodwin Z."/>
            <person name="Lu X."/>
            <person name="Lewis E.E."/>
            <person name="Goodrich-Blair H."/>
            <person name="Stock S.P."/>
            <person name="Adams B.J."/>
            <person name="Sternberg P.W."/>
            <person name="Mortazavi A."/>
        </authorList>
    </citation>
    <scope>NUCLEOTIDE SEQUENCE [LARGE SCALE GENOMIC DNA]</scope>
    <source>
        <strain evidence="1 2">ALL</strain>
    </source>
</reference>
<sequence length="323" mass="37683">MAFVSLISKWLSKFGVRDQAVKKKSNQGMNGVPYEFVELLCLIIPSCQHIDVKQIEELSGKYHVCAEKLIREGHAKVLNVQDNRITLASCYDYQLKPIQEHANFDFQNKFTFRKHVFFFDQDQSTQVDGRKFKNLAASPGELHLHLRTSNISEEWIEQLSSWSNLTMLVVHVDASESIFKLVQQWVKNGSLLRICIRRLDFPIDDYLEIFASLFNQPQFYGLEIEDYHESLVKLFSTTCSQQYSQKRLVIRRAIRRSQVDSMFGRIWRFGTVEKPRSSKYLTNFYANSKICVQYYNPDGDLDMSLNAFMSGVTRATFFKLCKK</sequence>
<comment type="caution">
    <text evidence="1">The sequence shown here is derived from an EMBL/GenBank/DDBJ whole genome shotgun (WGS) entry which is preliminary data.</text>
</comment>